<sequence>MKLFQWVHRKFRQNSIEPFKDFTFGNPCNCLTVQPTLDELYSHAKPNFRSINQSRFLNPNKHESQTSHSDFEDDRDEEKFQEETSAVISDLFQGFLTIGTLGAETVTNEPATPTFPMPLENITERSEEVTENDLKLINYELEKFLEAEKERFNESSGRNSHVSTITLSGKQMDGAEDEDYGNTSVCPLQGYLLGSSIELPETTEVRKERASLAELFHRTKITNQDALETDESGESQFKQTHKSSMHIMKKMLKKVHTSSRSCTTSEGDPNPASINKKLFKVLHMFHRKVYPENSVSAKEIIASQKGTTTNVPHDFCNGYDTGDPTFPDKGRKYCSEFKSRKWSQNCKKNSNPPQHELSYSSSSGNREHWIKTDEECKLGAGAVATEAARN</sequence>
<dbReference type="GO" id="GO:2000012">
    <property type="term" value="P:regulation of auxin polar transport"/>
    <property type="evidence" value="ECO:0007669"/>
    <property type="project" value="InterPro"/>
</dbReference>
<dbReference type="EMBL" id="JAAIUW010000013">
    <property type="protein sequence ID" value="KAF7801735.1"/>
    <property type="molecule type" value="Genomic_DNA"/>
</dbReference>
<dbReference type="GO" id="GO:0009630">
    <property type="term" value="P:gravitropism"/>
    <property type="evidence" value="ECO:0007669"/>
    <property type="project" value="InterPro"/>
</dbReference>
<gene>
    <name evidence="2" type="ORF">G2W53_040846</name>
</gene>
<evidence type="ECO:0000313" key="3">
    <source>
        <dbReference type="Proteomes" id="UP000634136"/>
    </source>
</evidence>
<comment type="caution">
    <text evidence="2">The sequence shown here is derived from an EMBL/GenBank/DDBJ whole genome shotgun (WGS) entry which is preliminary data.</text>
</comment>
<feature type="region of interest" description="Disordered" evidence="1">
    <location>
        <begin position="344"/>
        <end position="366"/>
    </location>
</feature>
<dbReference type="InterPro" id="IPR038928">
    <property type="entry name" value="LAZY1"/>
</dbReference>
<dbReference type="AlphaFoldDB" id="A0A834SG40"/>
<feature type="region of interest" description="Disordered" evidence="1">
    <location>
        <begin position="52"/>
        <end position="82"/>
    </location>
</feature>
<evidence type="ECO:0000313" key="2">
    <source>
        <dbReference type="EMBL" id="KAF7801735.1"/>
    </source>
</evidence>
<name>A0A834SG40_9FABA</name>
<feature type="compositionally biased region" description="Polar residues" evidence="1">
    <location>
        <begin position="344"/>
        <end position="364"/>
    </location>
</feature>
<dbReference type="Proteomes" id="UP000634136">
    <property type="component" value="Unassembled WGS sequence"/>
</dbReference>
<dbReference type="OrthoDB" id="780166at2759"/>
<dbReference type="PANTHER" id="PTHR34959">
    <property type="entry name" value="PROTEIN LAZY 1"/>
    <property type="match status" value="1"/>
</dbReference>
<keyword evidence="3" id="KW-1185">Reference proteome</keyword>
<organism evidence="2 3">
    <name type="scientific">Senna tora</name>
    <dbReference type="NCBI Taxonomy" id="362788"/>
    <lineage>
        <taxon>Eukaryota</taxon>
        <taxon>Viridiplantae</taxon>
        <taxon>Streptophyta</taxon>
        <taxon>Embryophyta</taxon>
        <taxon>Tracheophyta</taxon>
        <taxon>Spermatophyta</taxon>
        <taxon>Magnoliopsida</taxon>
        <taxon>eudicotyledons</taxon>
        <taxon>Gunneridae</taxon>
        <taxon>Pentapetalae</taxon>
        <taxon>rosids</taxon>
        <taxon>fabids</taxon>
        <taxon>Fabales</taxon>
        <taxon>Fabaceae</taxon>
        <taxon>Caesalpinioideae</taxon>
        <taxon>Cassia clade</taxon>
        <taxon>Senna</taxon>
    </lineage>
</organism>
<dbReference type="PANTHER" id="PTHR34959:SF4">
    <property type="entry name" value="PROTEIN LAZY 1"/>
    <property type="match status" value="1"/>
</dbReference>
<reference evidence="2" key="1">
    <citation type="submission" date="2020-09" db="EMBL/GenBank/DDBJ databases">
        <title>Genome-Enabled Discovery of Anthraquinone Biosynthesis in Senna tora.</title>
        <authorList>
            <person name="Kang S.-H."/>
            <person name="Pandey R.P."/>
            <person name="Lee C.-M."/>
            <person name="Sim J.-S."/>
            <person name="Jeong J.-T."/>
            <person name="Choi B.-S."/>
            <person name="Jung M."/>
            <person name="Ginzburg D."/>
            <person name="Zhao K."/>
            <person name="Won S.Y."/>
            <person name="Oh T.-J."/>
            <person name="Yu Y."/>
            <person name="Kim N.-H."/>
            <person name="Lee O.R."/>
            <person name="Lee T.-H."/>
            <person name="Bashyal P."/>
            <person name="Kim T.-S."/>
            <person name="Lee W.-H."/>
            <person name="Kawkins C."/>
            <person name="Kim C.-K."/>
            <person name="Kim J.S."/>
            <person name="Ahn B.O."/>
            <person name="Rhee S.Y."/>
            <person name="Sohng J.K."/>
        </authorList>
    </citation>
    <scope>NUCLEOTIDE SEQUENCE</scope>
    <source>
        <tissue evidence="2">Leaf</tissue>
    </source>
</reference>
<accession>A0A834SG40</accession>
<protein>
    <submittedName>
        <fullName evidence="2">Protein LAZY 1-like</fullName>
    </submittedName>
</protein>
<proteinExistence type="predicted"/>
<evidence type="ECO:0000256" key="1">
    <source>
        <dbReference type="SAM" id="MobiDB-lite"/>
    </source>
</evidence>